<dbReference type="SUPFAM" id="SSF53335">
    <property type="entry name" value="S-adenosyl-L-methionine-dependent methyltransferases"/>
    <property type="match status" value="1"/>
</dbReference>
<dbReference type="Proteomes" id="UP001549921">
    <property type="component" value="Unassembled WGS sequence"/>
</dbReference>
<dbReference type="EMBL" id="JBEDNZ010000015">
    <property type="protein sequence ID" value="KAL0828845.1"/>
    <property type="molecule type" value="Genomic_DNA"/>
</dbReference>
<dbReference type="InterPro" id="IPR026669">
    <property type="entry name" value="Arsenite_MeTrfase-like"/>
</dbReference>
<evidence type="ECO:0000313" key="2">
    <source>
        <dbReference type="EMBL" id="KAL0878517.1"/>
    </source>
</evidence>
<dbReference type="Proteomes" id="UP001549920">
    <property type="component" value="Unassembled WGS sequence"/>
</dbReference>
<dbReference type="InterPro" id="IPR029063">
    <property type="entry name" value="SAM-dependent_MTases_sf"/>
</dbReference>
<evidence type="ECO:0000313" key="1">
    <source>
        <dbReference type="EMBL" id="KAL0828845.1"/>
    </source>
</evidence>
<dbReference type="Gene3D" id="3.40.50.150">
    <property type="entry name" value="Vaccinia Virus protein VP39"/>
    <property type="match status" value="1"/>
</dbReference>
<comment type="caution">
    <text evidence="1">The sequence shown here is derived from an EMBL/GenBank/DDBJ whole genome shotgun (WGS) entry which is preliminary data.</text>
</comment>
<sequence length="311" mass="36033">MSEDSVVSAKCRILDLFCELNDFELDTIEQWICSHSYKKELETKRLMKISEKCLINIGETIKGIVPFEAEMPSEKIAPPTIGDQADCNAVNTCHVDEFLYDQDEVHELVKDGKLKRHYCLDCNSRNIKDLTLISHSMSRQALQYIFKVLLPKDLEDKQVLDVGSRLGAVLYGAYYFSNAGTIVGIEMNKECCDVQERIINQFNMDNNRIKVINSDVLERSDIIRSADVIIINVLDFFVDTEKHKEMWYFFKKHIKKGSYLVCNRSMADTLGYLDMFEESLNWISICRPSQLENEIFFDIEDCSELFLYTVN</sequence>
<keyword evidence="3" id="KW-1185">Reference proteome</keyword>
<accession>A0ABD0ST12</accession>
<evidence type="ECO:0000313" key="3">
    <source>
        <dbReference type="Proteomes" id="UP001549920"/>
    </source>
</evidence>
<protein>
    <recommendedName>
        <fullName evidence="5">Methyltransferase domain-containing protein</fullName>
    </recommendedName>
</protein>
<organism evidence="1 4">
    <name type="scientific">Loxostege sticticalis</name>
    <name type="common">Beet webworm moth</name>
    <dbReference type="NCBI Taxonomy" id="481309"/>
    <lineage>
        <taxon>Eukaryota</taxon>
        <taxon>Metazoa</taxon>
        <taxon>Ecdysozoa</taxon>
        <taxon>Arthropoda</taxon>
        <taxon>Hexapoda</taxon>
        <taxon>Insecta</taxon>
        <taxon>Pterygota</taxon>
        <taxon>Neoptera</taxon>
        <taxon>Endopterygota</taxon>
        <taxon>Lepidoptera</taxon>
        <taxon>Glossata</taxon>
        <taxon>Ditrysia</taxon>
        <taxon>Pyraloidea</taxon>
        <taxon>Crambidae</taxon>
        <taxon>Pyraustinae</taxon>
        <taxon>Loxostege</taxon>
    </lineage>
</organism>
<dbReference type="PANTHER" id="PTHR43675:SF1">
    <property type="entry name" value="RIKEN CDNA 2700097O09 GENE"/>
    <property type="match status" value="1"/>
</dbReference>
<dbReference type="AlphaFoldDB" id="A0ABD0ST12"/>
<evidence type="ECO:0000313" key="4">
    <source>
        <dbReference type="Proteomes" id="UP001549921"/>
    </source>
</evidence>
<evidence type="ECO:0008006" key="5">
    <source>
        <dbReference type="Google" id="ProtNLM"/>
    </source>
</evidence>
<dbReference type="PANTHER" id="PTHR43675">
    <property type="entry name" value="ARSENITE METHYLTRANSFERASE"/>
    <property type="match status" value="1"/>
</dbReference>
<name>A0ABD0ST12_LOXSC</name>
<proteinExistence type="predicted"/>
<reference evidence="3 4" key="1">
    <citation type="submission" date="2024-06" db="EMBL/GenBank/DDBJ databases">
        <title>A chromosome-level genome assembly of beet webworm, Loxostege sticticalis.</title>
        <authorList>
            <person name="Zhang Y."/>
        </authorList>
    </citation>
    <scope>NUCLEOTIDE SEQUENCE [LARGE SCALE GENOMIC DNA]</scope>
    <source>
        <strain evidence="2">AQ026</strain>
        <strain evidence="1">AQ028</strain>
        <tissue evidence="1">Male pupae</tissue>
        <tissue evidence="2">Whole body</tissue>
    </source>
</reference>
<gene>
    <name evidence="2" type="ORF">ABMA27_003606</name>
    <name evidence="1" type="ORF">ABMA28_003756</name>
</gene>
<dbReference type="EMBL" id="JBEUOH010000015">
    <property type="protein sequence ID" value="KAL0878517.1"/>
    <property type="molecule type" value="Genomic_DNA"/>
</dbReference>